<protein>
    <recommendedName>
        <fullName evidence="3">SH3 domain-containing protein</fullName>
    </recommendedName>
</protein>
<name>A0ABU9C6S5_9BURK</name>
<proteinExistence type="predicted"/>
<evidence type="ECO:0008006" key="3">
    <source>
        <dbReference type="Google" id="ProtNLM"/>
    </source>
</evidence>
<evidence type="ECO:0000313" key="2">
    <source>
        <dbReference type="Proteomes" id="UP001379945"/>
    </source>
</evidence>
<dbReference type="EMBL" id="JBBUTI010000010">
    <property type="protein sequence ID" value="MEK8047591.1"/>
    <property type="molecule type" value="Genomic_DNA"/>
</dbReference>
<keyword evidence="2" id="KW-1185">Reference proteome</keyword>
<gene>
    <name evidence="1" type="ORF">AACH00_14615</name>
</gene>
<sequence length="500" mass="53786">MVIALSLSALASLAIVTQDASPLRAAPRDSATSQAQLTAGDALEVRGQRLDYLQVWDHRRERGGFIRASQVKLTGTTAADAPELLAWLRFVRDTPGQEALGAGLAAAWLKAAPAQTPAADTVEALDALGSMADRVARRASSSNAAGNAQPTAGTNTRLTAQLDGMATYGVRWLSLEVAGQMRICYDGEAFRRVLAQPAATPEQRARAALGLTRHDCVDPATPVSQRDALDRWRADVLDRVTDADMATLPELWRQRVFMRRAGVWASVAFGQARRQEAAALTASAQAGQRALTALAAVNKNELTDDDLIELNDAAMRVGASRWAAEPAVAVTTAGNQRLRVLTIPGSQPGETCVLLTDASHGPQQPLLRHCTFSVVWPASASVNTAGTAVSLAVQPLATWRELWLMKRTPDGWVLDVLPPATGNPLGTDIGVVEFAGWVGDGEPRVLVSREARVDGRYNRRFEVSRIATGEIDKQASTPQLLSAFQRWQDAGWKRQTVMLR</sequence>
<accession>A0ABU9C6S5</accession>
<reference evidence="1 2" key="1">
    <citation type="submission" date="2024-04" db="EMBL/GenBank/DDBJ databases">
        <title>Novel species of the genus Ideonella isolated from streams.</title>
        <authorList>
            <person name="Lu H."/>
        </authorList>
    </citation>
    <scope>NUCLEOTIDE SEQUENCE [LARGE SCALE GENOMIC DNA]</scope>
    <source>
        <strain evidence="1 2">LYT19W</strain>
    </source>
</reference>
<dbReference type="Proteomes" id="UP001379945">
    <property type="component" value="Unassembled WGS sequence"/>
</dbReference>
<comment type="caution">
    <text evidence="1">The sequence shown here is derived from an EMBL/GenBank/DDBJ whole genome shotgun (WGS) entry which is preliminary data.</text>
</comment>
<evidence type="ECO:0000313" key="1">
    <source>
        <dbReference type="EMBL" id="MEK8047591.1"/>
    </source>
</evidence>
<dbReference type="RefSeq" id="WP_341399899.1">
    <property type="nucleotide sequence ID" value="NZ_JBBUTI010000010.1"/>
</dbReference>
<organism evidence="1 2">
    <name type="scientific">Ideonella margarita</name>
    <dbReference type="NCBI Taxonomy" id="2984191"/>
    <lineage>
        <taxon>Bacteria</taxon>
        <taxon>Pseudomonadati</taxon>
        <taxon>Pseudomonadota</taxon>
        <taxon>Betaproteobacteria</taxon>
        <taxon>Burkholderiales</taxon>
        <taxon>Sphaerotilaceae</taxon>
        <taxon>Ideonella</taxon>
    </lineage>
</organism>